<keyword evidence="3" id="KW-1185">Reference proteome</keyword>
<dbReference type="AlphaFoldDB" id="B9SNH1"/>
<evidence type="ECO:0000259" key="1">
    <source>
        <dbReference type="Pfam" id="PF13456"/>
    </source>
</evidence>
<dbReference type="InterPro" id="IPR002156">
    <property type="entry name" value="RNaseH_domain"/>
</dbReference>
<feature type="domain" description="RNase H type-1" evidence="1">
    <location>
        <begin position="1"/>
        <end position="39"/>
    </location>
</feature>
<evidence type="ECO:0000313" key="2">
    <source>
        <dbReference type="EMBL" id="EEF34849.1"/>
    </source>
</evidence>
<accession>B9SNH1</accession>
<evidence type="ECO:0000313" key="3">
    <source>
        <dbReference type="Proteomes" id="UP000008311"/>
    </source>
</evidence>
<reference evidence="3" key="1">
    <citation type="journal article" date="2010" name="Nat. Biotechnol.">
        <title>Draft genome sequence of the oilseed species Ricinus communis.</title>
        <authorList>
            <person name="Chan A.P."/>
            <person name="Crabtree J."/>
            <person name="Zhao Q."/>
            <person name="Lorenzi H."/>
            <person name="Orvis J."/>
            <person name="Puiu D."/>
            <person name="Melake-Berhan A."/>
            <person name="Jones K.M."/>
            <person name="Redman J."/>
            <person name="Chen G."/>
            <person name="Cahoon E.B."/>
            <person name="Gedil M."/>
            <person name="Stanke M."/>
            <person name="Haas B.J."/>
            <person name="Wortman J.R."/>
            <person name="Fraser-Liggett C.M."/>
            <person name="Ravel J."/>
            <person name="Rabinowicz P.D."/>
        </authorList>
    </citation>
    <scope>NUCLEOTIDE SEQUENCE [LARGE SCALE GENOMIC DNA]</scope>
    <source>
        <strain evidence="3">cv. Hale</strain>
    </source>
</reference>
<name>B9SNH1_RICCO</name>
<dbReference type="InParanoid" id="B9SNH1"/>
<proteinExistence type="predicted"/>
<protein>
    <recommendedName>
        <fullName evidence="1">RNase H type-1 domain-containing protein</fullName>
    </recommendedName>
</protein>
<dbReference type="EMBL" id="EQ974045">
    <property type="protein sequence ID" value="EEF34849.1"/>
    <property type="molecule type" value="Genomic_DNA"/>
</dbReference>
<gene>
    <name evidence="2" type="ORF">RCOM_1149440</name>
</gene>
<sequence length="76" mass="8336">MVLRDHRGVVKLARSCPINQVMPVNVAEALAIKWGLSVVNSICNREDDYSEAAAIVSDISAMIPQDSLSAFKFIFI</sequence>
<dbReference type="GO" id="GO:0004523">
    <property type="term" value="F:RNA-DNA hybrid ribonuclease activity"/>
    <property type="evidence" value="ECO:0007669"/>
    <property type="project" value="InterPro"/>
</dbReference>
<organism evidence="2 3">
    <name type="scientific">Ricinus communis</name>
    <name type="common">Castor bean</name>
    <dbReference type="NCBI Taxonomy" id="3988"/>
    <lineage>
        <taxon>Eukaryota</taxon>
        <taxon>Viridiplantae</taxon>
        <taxon>Streptophyta</taxon>
        <taxon>Embryophyta</taxon>
        <taxon>Tracheophyta</taxon>
        <taxon>Spermatophyta</taxon>
        <taxon>Magnoliopsida</taxon>
        <taxon>eudicotyledons</taxon>
        <taxon>Gunneridae</taxon>
        <taxon>Pentapetalae</taxon>
        <taxon>rosids</taxon>
        <taxon>fabids</taxon>
        <taxon>Malpighiales</taxon>
        <taxon>Euphorbiaceae</taxon>
        <taxon>Acalyphoideae</taxon>
        <taxon>Acalypheae</taxon>
        <taxon>Ricinus</taxon>
    </lineage>
</organism>
<dbReference type="Proteomes" id="UP000008311">
    <property type="component" value="Unassembled WGS sequence"/>
</dbReference>
<dbReference type="GO" id="GO:0003676">
    <property type="term" value="F:nucleic acid binding"/>
    <property type="evidence" value="ECO:0007669"/>
    <property type="project" value="InterPro"/>
</dbReference>
<dbReference type="Pfam" id="PF13456">
    <property type="entry name" value="RVT_3"/>
    <property type="match status" value="1"/>
</dbReference>